<evidence type="ECO:0000256" key="7">
    <source>
        <dbReference type="ARBA" id="ARBA00023204"/>
    </source>
</evidence>
<sequence length="357" mass="41092">MKPTLYKLNARKKYQVWEIKYDSEEELLIITHGQNFGKMTVDRVKVKTNTSGRNIQEQADLEMNRRYENKLRGGYSTSKLSKPPISPMLAKTYGDVEIKNWPVAMQPKLDGVRCLMYGKGGKIMCISRGAKEWNHLSHIFDDVTVLIDNLPEGSFVDGELYIPGMIQSKISGIVRAVKNISPYLKDVKYCIFDIGGTDLPFEEREKILTKAYFKCETLRFISSYRASDDDGIIKLHEKFVRAGFEGSIIRDITAVYKNTRCAALLKMKDWFEEKATIIDIYESKGRETGLAMFKVVNDKGIDYKSRPATTFSKRKEYFDNKDNYIGEIVDSKYYQISANGKPLYASCTLRKDRDFEF</sequence>
<accession>A0A481ZBX0</accession>
<evidence type="ECO:0000256" key="2">
    <source>
        <dbReference type="ARBA" id="ARBA00007572"/>
    </source>
</evidence>
<organism evidence="9">
    <name type="scientific">Pithovirus LCPAC403</name>
    <dbReference type="NCBI Taxonomy" id="2506596"/>
    <lineage>
        <taxon>Viruses</taxon>
        <taxon>Pithoviruses</taxon>
    </lineage>
</organism>
<reference evidence="9" key="1">
    <citation type="journal article" date="2019" name="MBio">
        <title>Virus Genomes from Deep Sea Sediments Expand the Ocean Megavirome and Support Independent Origins of Viral Gigantism.</title>
        <authorList>
            <person name="Backstrom D."/>
            <person name="Yutin N."/>
            <person name="Jorgensen S.L."/>
            <person name="Dharamshi J."/>
            <person name="Homa F."/>
            <person name="Zaremba-Niedwiedzka K."/>
            <person name="Spang A."/>
            <person name="Wolf Y.I."/>
            <person name="Koonin E.V."/>
            <person name="Ettema T.J."/>
        </authorList>
    </citation>
    <scope>NUCLEOTIDE SEQUENCE</scope>
</reference>
<dbReference type="PROSITE" id="PS00697">
    <property type="entry name" value="DNA_LIGASE_A1"/>
    <property type="match status" value="1"/>
</dbReference>
<feature type="domain" description="ATP-dependent DNA ligase family profile" evidence="8">
    <location>
        <begin position="197"/>
        <end position="279"/>
    </location>
</feature>
<comment type="similarity">
    <text evidence="2">Belongs to the ATP-dependent DNA ligase family.</text>
</comment>
<evidence type="ECO:0000256" key="4">
    <source>
        <dbReference type="ARBA" id="ARBA00022598"/>
    </source>
</evidence>
<dbReference type="PANTHER" id="PTHR47810:SF1">
    <property type="entry name" value="DNA LIGASE B"/>
    <property type="match status" value="1"/>
</dbReference>
<dbReference type="SUPFAM" id="SSF56091">
    <property type="entry name" value="DNA ligase/mRNA capping enzyme, catalytic domain"/>
    <property type="match status" value="1"/>
</dbReference>
<evidence type="ECO:0000259" key="8">
    <source>
        <dbReference type="PROSITE" id="PS50160"/>
    </source>
</evidence>
<evidence type="ECO:0000256" key="6">
    <source>
        <dbReference type="ARBA" id="ARBA00022763"/>
    </source>
</evidence>
<dbReference type="GO" id="GO:0006310">
    <property type="term" value="P:DNA recombination"/>
    <property type="evidence" value="ECO:0007669"/>
    <property type="project" value="InterPro"/>
</dbReference>
<dbReference type="Pfam" id="PF01068">
    <property type="entry name" value="DNA_ligase_A_M"/>
    <property type="match status" value="1"/>
</dbReference>
<keyword evidence="7" id="KW-0234">DNA repair</keyword>
<dbReference type="Gene3D" id="3.30.1490.70">
    <property type="match status" value="1"/>
</dbReference>
<keyword evidence="4 9" id="KW-0436">Ligase</keyword>
<dbReference type="InterPro" id="IPR012310">
    <property type="entry name" value="DNA_ligase_ATP-dep_cent"/>
</dbReference>
<evidence type="ECO:0000256" key="3">
    <source>
        <dbReference type="ARBA" id="ARBA00013308"/>
    </source>
</evidence>
<dbReference type="EMBL" id="MK500593">
    <property type="protein sequence ID" value="QBK93277.1"/>
    <property type="molecule type" value="Genomic_DNA"/>
</dbReference>
<comment type="cofactor">
    <cofactor evidence="1">
        <name>a divalent metal cation</name>
        <dbReference type="ChEBI" id="CHEBI:60240"/>
    </cofactor>
</comment>
<dbReference type="InterPro" id="IPR016059">
    <property type="entry name" value="DNA_ligase_ATP-dep_CS"/>
</dbReference>
<evidence type="ECO:0000256" key="5">
    <source>
        <dbReference type="ARBA" id="ARBA00022705"/>
    </source>
</evidence>
<name>A0A481ZBX0_9VIRU</name>
<dbReference type="GO" id="GO:0005524">
    <property type="term" value="F:ATP binding"/>
    <property type="evidence" value="ECO:0007669"/>
    <property type="project" value="InterPro"/>
</dbReference>
<protein>
    <recommendedName>
        <fullName evidence="3">DNA ligase</fullName>
    </recommendedName>
</protein>
<dbReference type="GO" id="GO:0006260">
    <property type="term" value="P:DNA replication"/>
    <property type="evidence" value="ECO:0007669"/>
    <property type="project" value="UniProtKB-KW"/>
</dbReference>
<dbReference type="PROSITE" id="PS50160">
    <property type="entry name" value="DNA_LIGASE_A3"/>
    <property type="match status" value="1"/>
</dbReference>
<gene>
    <name evidence="9" type="ORF">LCPAC403_04110</name>
</gene>
<dbReference type="GO" id="GO:0006281">
    <property type="term" value="P:DNA repair"/>
    <property type="evidence" value="ECO:0007669"/>
    <property type="project" value="UniProtKB-KW"/>
</dbReference>
<dbReference type="PANTHER" id="PTHR47810">
    <property type="entry name" value="DNA LIGASE"/>
    <property type="match status" value="1"/>
</dbReference>
<keyword evidence="5" id="KW-0235">DNA replication</keyword>
<dbReference type="GO" id="GO:0003910">
    <property type="term" value="F:DNA ligase (ATP) activity"/>
    <property type="evidence" value="ECO:0007669"/>
    <property type="project" value="InterPro"/>
</dbReference>
<proteinExistence type="inferred from homology"/>
<dbReference type="Gene3D" id="3.30.470.30">
    <property type="entry name" value="DNA ligase/mRNA capping enzyme"/>
    <property type="match status" value="1"/>
</dbReference>
<dbReference type="InterPro" id="IPR012340">
    <property type="entry name" value="NA-bd_OB-fold"/>
</dbReference>
<evidence type="ECO:0000313" key="9">
    <source>
        <dbReference type="EMBL" id="QBK93277.1"/>
    </source>
</evidence>
<dbReference type="SUPFAM" id="SSF50249">
    <property type="entry name" value="Nucleic acid-binding proteins"/>
    <property type="match status" value="1"/>
</dbReference>
<dbReference type="InterPro" id="IPR050326">
    <property type="entry name" value="NAD_dep_DNA_ligaseB"/>
</dbReference>
<evidence type="ECO:0000256" key="1">
    <source>
        <dbReference type="ARBA" id="ARBA00001968"/>
    </source>
</evidence>
<keyword evidence="6" id="KW-0227">DNA damage</keyword>